<gene>
    <name evidence="3" type="ORF">Pa4123_26580</name>
</gene>
<comment type="caution">
    <text evidence="3">The sequence shown here is derived from an EMBL/GenBank/DDBJ whole genome shotgun (WGS) entry which is preliminary data.</text>
</comment>
<keyword evidence="4" id="KW-1185">Reference proteome</keyword>
<dbReference type="EMBL" id="BSDI01000010">
    <property type="protein sequence ID" value="GLH97383.1"/>
    <property type="molecule type" value="Genomic_DNA"/>
</dbReference>
<keyword evidence="2" id="KW-0472">Membrane</keyword>
<organism evidence="3 4">
    <name type="scientific">Phytohabitans aurantiacus</name>
    <dbReference type="NCBI Taxonomy" id="3016789"/>
    <lineage>
        <taxon>Bacteria</taxon>
        <taxon>Bacillati</taxon>
        <taxon>Actinomycetota</taxon>
        <taxon>Actinomycetes</taxon>
        <taxon>Micromonosporales</taxon>
        <taxon>Micromonosporaceae</taxon>
    </lineage>
</organism>
<feature type="transmembrane region" description="Helical" evidence="2">
    <location>
        <begin position="6"/>
        <end position="29"/>
    </location>
</feature>
<evidence type="ECO:0000313" key="4">
    <source>
        <dbReference type="Proteomes" id="UP001144280"/>
    </source>
</evidence>
<reference evidence="3" key="1">
    <citation type="submission" date="2022-12" db="EMBL/GenBank/DDBJ databases">
        <title>New Phytohabitans aurantiacus sp. RD004123 nov., an actinomycete isolated from soil.</title>
        <authorList>
            <person name="Triningsih D.W."/>
            <person name="Harunari E."/>
            <person name="Igarashi Y."/>
        </authorList>
    </citation>
    <scope>NUCLEOTIDE SEQUENCE</scope>
    <source>
        <strain evidence="3">RD004123</strain>
    </source>
</reference>
<name>A0ABQ5QSA6_9ACTN</name>
<keyword evidence="2" id="KW-0812">Transmembrane</keyword>
<dbReference type="RefSeq" id="WP_281895212.1">
    <property type="nucleotide sequence ID" value="NZ_BSDI01000010.1"/>
</dbReference>
<proteinExistence type="predicted"/>
<evidence type="ECO:0000256" key="1">
    <source>
        <dbReference type="SAM" id="MobiDB-lite"/>
    </source>
</evidence>
<evidence type="ECO:0000313" key="3">
    <source>
        <dbReference type="EMBL" id="GLH97383.1"/>
    </source>
</evidence>
<dbReference type="Proteomes" id="UP001144280">
    <property type="component" value="Unassembled WGS sequence"/>
</dbReference>
<sequence length="135" mass="15148">MSDADIYLAGLIAMTVWSIVVLFIALHLARQRDLARRRYATMLALHGRQRVWIARQREQIAGYQGELDALVEATRPTPVPEDLETAVRRDLDALPVADEPAIEPPVVDEPQQPAPEPPGPHGMAIYPRRTKPKEQ</sequence>
<feature type="region of interest" description="Disordered" evidence="1">
    <location>
        <begin position="98"/>
        <end position="135"/>
    </location>
</feature>
<protein>
    <submittedName>
        <fullName evidence="3">Uncharacterized protein</fullName>
    </submittedName>
</protein>
<accession>A0ABQ5QSA6</accession>
<keyword evidence="2" id="KW-1133">Transmembrane helix</keyword>
<evidence type="ECO:0000256" key="2">
    <source>
        <dbReference type="SAM" id="Phobius"/>
    </source>
</evidence>